<dbReference type="EMBL" id="JAQIFT010000047">
    <property type="protein sequence ID" value="MDA3732373.1"/>
    <property type="molecule type" value="Genomic_DNA"/>
</dbReference>
<sequence length="269" mass="31493">MSDIEDTMELIKATLPLVGVVIGGGVTYMSSIRVKRHELKLANKQMIVQDILIPLGKELEKVYKSETMEITDSIREIEKYISVDRRIYLNKKMRTKLERYIVLLNKYDKILATGTRSIYYSIKQHIENNICKNGYDALEVTMSDDFKEKIRKVLLQMESMTNISLWDIKDIYFYTGEEFNCTAIDVEIYELEDQVENGFICEEAVSADQWFSIDCHKELERVCDNLQINRGFGYDEIESEVISQYQEVRNVTEELLNTLYKSIDKIAMY</sequence>
<dbReference type="AlphaFoldDB" id="A0AA42DPH5"/>
<evidence type="ECO:0000256" key="1">
    <source>
        <dbReference type="SAM" id="Phobius"/>
    </source>
</evidence>
<gene>
    <name evidence="2" type="ORF">PBV87_12830</name>
</gene>
<dbReference type="Proteomes" id="UP001169242">
    <property type="component" value="Unassembled WGS sequence"/>
</dbReference>
<dbReference type="RefSeq" id="WP_271012551.1">
    <property type="nucleotide sequence ID" value="NZ_JAQIFT010000047.1"/>
</dbReference>
<organism evidence="2 3">
    <name type="scientific">Holtiella tumoricola</name>
    <dbReference type="NCBI Taxonomy" id="3018743"/>
    <lineage>
        <taxon>Bacteria</taxon>
        <taxon>Bacillati</taxon>
        <taxon>Bacillota</taxon>
        <taxon>Clostridia</taxon>
        <taxon>Lachnospirales</taxon>
        <taxon>Cellulosilyticaceae</taxon>
        <taxon>Holtiella</taxon>
    </lineage>
</organism>
<evidence type="ECO:0000313" key="2">
    <source>
        <dbReference type="EMBL" id="MDA3732373.1"/>
    </source>
</evidence>
<name>A0AA42DPH5_9FIRM</name>
<accession>A0AA42DPH5</accession>
<proteinExistence type="predicted"/>
<reference evidence="2" key="1">
    <citation type="journal article" date="2023" name="Int. J. Syst. Evol. Microbiol.">
        <title>&lt;i&gt;Holtiella tumoricola&lt;/i&gt; gen. nov. sp. nov., isolated from a human clinical sample.</title>
        <authorList>
            <person name="Allen-Vercoe E."/>
            <person name="Daigneault M.C."/>
            <person name="Vancuren S.J."/>
            <person name="Cochrane K."/>
            <person name="O'Neal L.L."/>
            <person name="Sankaranarayanan K."/>
            <person name="Lawson P.A."/>
        </authorList>
    </citation>
    <scope>NUCLEOTIDE SEQUENCE</scope>
    <source>
        <strain evidence="2">CC70A</strain>
    </source>
</reference>
<evidence type="ECO:0000313" key="3">
    <source>
        <dbReference type="Proteomes" id="UP001169242"/>
    </source>
</evidence>
<keyword evidence="1" id="KW-1133">Transmembrane helix</keyword>
<feature type="transmembrane region" description="Helical" evidence="1">
    <location>
        <begin position="15"/>
        <end position="34"/>
    </location>
</feature>
<keyword evidence="1" id="KW-0472">Membrane</keyword>
<comment type="caution">
    <text evidence="2">The sequence shown here is derived from an EMBL/GenBank/DDBJ whole genome shotgun (WGS) entry which is preliminary data.</text>
</comment>
<keyword evidence="3" id="KW-1185">Reference proteome</keyword>
<protein>
    <submittedName>
        <fullName evidence="2">Uncharacterized protein</fullName>
    </submittedName>
</protein>
<keyword evidence="1" id="KW-0812">Transmembrane</keyword>